<organism evidence="1 2">
    <name type="scientific">Arabis nemorensis</name>
    <dbReference type="NCBI Taxonomy" id="586526"/>
    <lineage>
        <taxon>Eukaryota</taxon>
        <taxon>Viridiplantae</taxon>
        <taxon>Streptophyta</taxon>
        <taxon>Embryophyta</taxon>
        <taxon>Tracheophyta</taxon>
        <taxon>Spermatophyta</taxon>
        <taxon>Magnoliopsida</taxon>
        <taxon>eudicotyledons</taxon>
        <taxon>Gunneridae</taxon>
        <taxon>Pentapetalae</taxon>
        <taxon>rosids</taxon>
        <taxon>malvids</taxon>
        <taxon>Brassicales</taxon>
        <taxon>Brassicaceae</taxon>
        <taxon>Arabideae</taxon>
        <taxon>Arabis</taxon>
    </lineage>
</organism>
<dbReference type="OrthoDB" id="1093519at2759"/>
<protein>
    <submittedName>
        <fullName evidence="1">Uncharacterized protein</fullName>
    </submittedName>
</protein>
<accession>A0A565ANG1</accession>
<evidence type="ECO:0000313" key="2">
    <source>
        <dbReference type="Proteomes" id="UP000489600"/>
    </source>
</evidence>
<keyword evidence="2" id="KW-1185">Reference proteome</keyword>
<proteinExistence type="predicted"/>
<dbReference type="EMBL" id="CABITT030000001">
    <property type="protein sequence ID" value="VVA90936.1"/>
    <property type="molecule type" value="Genomic_DNA"/>
</dbReference>
<dbReference type="AlphaFoldDB" id="A0A565ANG1"/>
<comment type="caution">
    <text evidence="1">The sequence shown here is derived from an EMBL/GenBank/DDBJ whole genome shotgun (WGS) entry which is preliminary data.</text>
</comment>
<gene>
    <name evidence="1" type="ORF">ANE_LOCUS1381</name>
</gene>
<evidence type="ECO:0000313" key="1">
    <source>
        <dbReference type="EMBL" id="VVA90936.1"/>
    </source>
</evidence>
<sequence length="106" mass="12499">MASRKEALRVERPKRHETTKMENTLKMIPEEGKFEVDVDAGDVKPALRNSEIFKDVANNYYQSTVKPPVKMKKEISPEEMDRKFEAFIKKVKKERRESLRLDKEMA</sequence>
<reference evidence="1" key="1">
    <citation type="submission" date="2019-07" db="EMBL/GenBank/DDBJ databases">
        <authorList>
            <person name="Dittberner H."/>
        </authorList>
    </citation>
    <scope>NUCLEOTIDE SEQUENCE [LARGE SCALE GENOMIC DNA]</scope>
</reference>
<name>A0A565ANG1_9BRAS</name>
<dbReference type="Proteomes" id="UP000489600">
    <property type="component" value="Unassembled WGS sequence"/>
</dbReference>